<keyword evidence="2" id="KW-1185">Reference proteome</keyword>
<dbReference type="EMBL" id="MK814760">
    <property type="protein sequence ID" value="QGT55001.1"/>
    <property type="molecule type" value="Genomic_DNA"/>
</dbReference>
<accession>A0A650F0G0</accession>
<dbReference type="Proteomes" id="UP000423482">
    <property type="component" value="Segment"/>
</dbReference>
<proteinExistence type="predicted"/>
<dbReference type="GeneID" id="77924376"/>
<evidence type="ECO:0000313" key="1">
    <source>
        <dbReference type="EMBL" id="QGT55001.1"/>
    </source>
</evidence>
<name>A0A650F0G0_9CAUD</name>
<dbReference type="KEGG" id="vg:77924376"/>
<reference evidence="1 2" key="1">
    <citation type="submission" date="2019-04" db="EMBL/GenBank/DDBJ databases">
        <authorList>
            <person name="Pope W.H."/>
            <person name="Garlena R.A."/>
            <person name="Russell D.A."/>
            <person name="Jacobs-Sera D."/>
            <person name="Hatfull G.F."/>
        </authorList>
    </citation>
    <scope>NUCLEOTIDE SEQUENCE [LARGE SCALE GENOMIC DNA]</scope>
</reference>
<protein>
    <submittedName>
        <fullName evidence="1">Uncharacterized protein</fullName>
    </submittedName>
</protein>
<dbReference type="RefSeq" id="YP_010648888.1">
    <property type="nucleotide sequence ID" value="NC_070763.1"/>
</dbReference>
<evidence type="ECO:0000313" key="2">
    <source>
        <dbReference type="Proteomes" id="UP000423482"/>
    </source>
</evidence>
<organism evidence="1 2">
    <name type="scientific">Gordonia phage Forza</name>
    <dbReference type="NCBI Taxonomy" id="2571247"/>
    <lineage>
        <taxon>Viruses</taxon>
        <taxon>Duplodnaviria</taxon>
        <taxon>Heunggongvirae</taxon>
        <taxon>Uroviricota</taxon>
        <taxon>Caudoviricetes</taxon>
        <taxon>Forzavirus</taxon>
        <taxon>Forzavirus forza</taxon>
    </lineage>
</organism>
<sequence>MTAHDDDDAFDHTWNQFSAELGRIERARERDPLYQVRQDLKIAQKLPLYQNNSLARVGVNVKDLEILLAEHDELSTMQNYNTSCRECAKRIDREYDKYVQMDQEAFDMDQYEYEMVREGWGWQ</sequence>
<gene>
    <name evidence="1" type="primary">8</name>
    <name evidence="1" type="ORF">SEA_FORZA_8</name>
</gene>